<evidence type="ECO:0000256" key="7">
    <source>
        <dbReference type="SAM" id="Phobius"/>
    </source>
</evidence>
<accession>A0A1G9IUM6</accession>
<evidence type="ECO:0000313" key="9">
    <source>
        <dbReference type="EMBL" id="SDL28755.1"/>
    </source>
</evidence>
<comment type="subcellular location">
    <subcellularLocation>
        <location evidence="1">Cell membrane</location>
        <topology evidence="1">Multi-pass membrane protein</topology>
    </subcellularLocation>
</comment>
<dbReference type="Proteomes" id="UP000199008">
    <property type="component" value="Unassembled WGS sequence"/>
</dbReference>
<feature type="transmembrane region" description="Helical" evidence="7">
    <location>
        <begin position="297"/>
        <end position="317"/>
    </location>
</feature>
<feature type="transmembrane region" description="Helical" evidence="7">
    <location>
        <begin position="12"/>
        <end position="37"/>
    </location>
</feature>
<reference evidence="10" key="1">
    <citation type="submission" date="2016-10" db="EMBL/GenBank/DDBJ databases">
        <authorList>
            <person name="Varghese N."/>
            <person name="Submissions S."/>
        </authorList>
    </citation>
    <scope>NUCLEOTIDE SEQUENCE [LARGE SCALE GENOMIC DNA]</scope>
    <source>
        <strain evidence="10">CGMCC 1.8895</strain>
    </source>
</reference>
<evidence type="ECO:0000256" key="5">
    <source>
        <dbReference type="ARBA" id="ARBA00022989"/>
    </source>
</evidence>
<feature type="transmembrane region" description="Helical" evidence="7">
    <location>
        <begin position="139"/>
        <end position="160"/>
    </location>
</feature>
<dbReference type="InterPro" id="IPR004638">
    <property type="entry name" value="EmrB-like"/>
</dbReference>
<feature type="transmembrane region" description="Helical" evidence="7">
    <location>
        <begin position="355"/>
        <end position="380"/>
    </location>
</feature>
<proteinExistence type="predicted"/>
<dbReference type="Pfam" id="PF07690">
    <property type="entry name" value="MFS_1"/>
    <property type="match status" value="1"/>
</dbReference>
<dbReference type="RefSeq" id="WP_092988110.1">
    <property type="nucleotide sequence ID" value="NZ_FNFY01000038.1"/>
</dbReference>
<feature type="transmembrane region" description="Helical" evidence="7">
    <location>
        <begin position="221"/>
        <end position="243"/>
    </location>
</feature>
<evidence type="ECO:0000256" key="1">
    <source>
        <dbReference type="ARBA" id="ARBA00004651"/>
    </source>
</evidence>
<keyword evidence="4 7" id="KW-0812">Transmembrane</keyword>
<feature type="transmembrane region" description="Helical" evidence="7">
    <location>
        <begin position="433"/>
        <end position="454"/>
    </location>
</feature>
<dbReference type="PRINTS" id="PR01036">
    <property type="entry name" value="TCRTETB"/>
</dbReference>
<dbReference type="InterPro" id="IPR020846">
    <property type="entry name" value="MFS_dom"/>
</dbReference>
<feature type="transmembrane region" description="Helical" evidence="7">
    <location>
        <begin position="49"/>
        <end position="69"/>
    </location>
</feature>
<evidence type="ECO:0000256" key="4">
    <source>
        <dbReference type="ARBA" id="ARBA00022692"/>
    </source>
</evidence>
<dbReference type="Gene3D" id="1.20.1720.10">
    <property type="entry name" value="Multidrug resistance protein D"/>
    <property type="match status" value="1"/>
</dbReference>
<keyword evidence="6 7" id="KW-0472">Membrane</keyword>
<organism evidence="9 10">
    <name type="scientific">Lacicoccus qingdaonensis</name>
    <dbReference type="NCBI Taxonomy" id="576118"/>
    <lineage>
        <taxon>Bacteria</taxon>
        <taxon>Bacillati</taxon>
        <taxon>Bacillota</taxon>
        <taxon>Bacilli</taxon>
        <taxon>Bacillales</taxon>
        <taxon>Salinicoccaceae</taxon>
        <taxon>Lacicoccus</taxon>
    </lineage>
</organism>
<feature type="transmembrane region" description="Helical" evidence="7">
    <location>
        <begin position="196"/>
        <end position="215"/>
    </location>
</feature>
<dbReference type="SUPFAM" id="SSF103473">
    <property type="entry name" value="MFS general substrate transporter"/>
    <property type="match status" value="1"/>
</dbReference>
<dbReference type="InterPro" id="IPR011701">
    <property type="entry name" value="MFS"/>
</dbReference>
<dbReference type="GO" id="GO:0005886">
    <property type="term" value="C:plasma membrane"/>
    <property type="evidence" value="ECO:0007669"/>
    <property type="project" value="UniProtKB-SubCell"/>
</dbReference>
<dbReference type="EMBL" id="FNFY01000038">
    <property type="protein sequence ID" value="SDL28755.1"/>
    <property type="molecule type" value="Genomic_DNA"/>
</dbReference>
<evidence type="ECO:0000259" key="8">
    <source>
        <dbReference type="PROSITE" id="PS50850"/>
    </source>
</evidence>
<gene>
    <name evidence="9" type="ORF">SAMN05216216_1382</name>
</gene>
<keyword evidence="5 7" id="KW-1133">Transmembrane helix</keyword>
<dbReference type="NCBIfam" id="TIGR00711">
    <property type="entry name" value="efflux_EmrB"/>
    <property type="match status" value="1"/>
</dbReference>
<dbReference type="InterPro" id="IPR036259">
    <property type="entry name" value="MFS_trans_sf"/>
</dbReference>
<evidence type="ECO:0000313" key="10">
    <source>
        <dbReference type="Proteomes" id="UP000199008"/>
    </source>
</evidence>
<dbReference type="GO" id="GO:0022857">
    <property type="term" value="F:transmembrane transporter activity"/>
    <property type="evidence" value="ECO:0007669"/>
    <property type="project" value="InterPro"/>
</dbReference>
<feature type="domain" description="Major facilitator superfamily (MFS) profile" evidence="8">
    <location>
        <begin position="11"/>
        <end position="459"/>
    </location>
</feature>
<feature type="transmembrane region" description="Helical" evidence="7">
    <location>
        <begin position="401"/>
        <end position="421"/>
    </location>
</feature>
<evidence type="ECO:0000256" key="2">
    <source>
        <dbReference type="ARBA" id="ARBA00022448"/>
    </source>
</evidence>
<feature type="transmembrane region" description="Helical" evidence="7">
    <location>
        <begin position="166"/>
        <end position="184"/>
    </location>
</feature>
<feature type="transmembrane region" description="Helical" evidence="7">
    <location>
        <begin position="106"/>
        <end position="127"/>
    </location>
</feature>
<dbReference type="PROSITE" id="PS50850">
    <property type="entry name" value="MFS"/>
    <property type="match status" value="1"/>
</dbReference>
<keyword evidence="3" id="KW-1003">Cell membrane</keyword>
<name>A0A1G9IUM6_9BACL</name>
<dbReference type="PANTHER" id="PTHR42718:SF24">
    <property type="entry name" value="MAJOR FACILITATOR SUPERFAMILY (MFS) PROFILE DOMAIN-CONTAINING PROTEIN"/>
    <property type="match status" value="1"/>
</dbReference>
<dbReference type="Gene3D" id="1.20.1250.20">
    <property type="entry name" value="MFS general substrate transporter like domains"/>
    <property type="match status" value="1"/>
</dbReference>
<keyword evidence="2" id="KW-0813">Transport</keyword>
<protein>
    <submittedName>
        <fullName evidence="9">Drug resistance transporter, EmrB/QacA subfamily</fullName>
    </submittedName>
</protein>
<sequence>MVEDKVQSKGVVTVIMAAAFLFTFSQFLLITAFPTIMAEFDINATQVQWLTTSFLLTSIIFIPMSGYLSTTFSSKALVVFAMSCMLIGTIIGGWSPNFGVLILSRVIQAIGAGIILPLVQTILLIVFPYHRRGFAMGMLGAVTNVAPASAPSISGVIIDILDWRSLHWVLLPLVVITLILAIFLMKNVLRRSEVSLDMTSIILSAVGFSLFIFGLSNVSVYGFLDVMVLAPLFIGIFLLWFFVTRQFKLPSPILNLNLFRNKTFTLALILIFINMMLLLSTETILPMFSQTVLGTSAFLSGFLLVPGTILLSIITFVSGSLYDRYGGRTIAITGFAMTTLSLILLNTVGIDSSPYFIMGYFCIFMFGFGLTLMPLVTISMSELDDEEIPHGSAINNTIRQFAMTFGIIVLTSIISITVGTMDAPESVSTYWGTTYALVVMAILAFAGFILTFMLKDKPRYK</sequence>
<dbReference type="AlphaFoldDB" id="A0A1G9IUM6"/>
<feature type="transmembrane region" description="Helical" evidence="7">
    <location>
        <begin position="329"/>
        <end position="349"/>
    </location>
</feature>
<dbReference type="OrthoDB" id="9816041at2"/>
<evidence type="ECO:0000256" key="3">
    <source>
        <dbReference type="ARBA" id="ARBA00022475"/>
    </source>
</evidence>
<feature type="transmembrane region" description="Helical" evidence="7">
    <location>
        <begin position="264"/>
        <end position="285"/>
    </location>
</feature>
<keyword evidence="10" id="KW-1185">Reference proteome</keyword>
<feature type="transmembrane region" description="Helical" evidence="7">
    <location>
        <begin position="76"/>
        <end position="94"/>
    </location>
</feature>
<dbReference type="PANTHER" id="PTHR42718">
    <property type="entry name" value="MAJOR FACILITATOR SUPERFAMILY MULTIDRUG TRANSPORTER MFSC"/>
    <property type="match status" value="1"/>
</dbReference>
<evidence type="ECO:0000256" key="6">
    <source>
        <dbReference type="ARBA" id="ARBA00023136"/>
    </source>
</evidence>